<dbReference type="GO" id="GO:0005737">
    <property type="term" value="C:cytoplasm"/>
    <property type="evidence" value="ECO:0007669"/>
    <property type="project" value="TreeGrafter"/>
</dbReference>
<evidence type="ECO:0000313" key="6">
    <source>
        <dbReference type="Proteomes" id="UP001190700"/>
    </source>
</evidence>
<feature type="domain" description="DJ-1/PfpI" evidence="4">
    <location>
        <begin position="107"/>
        <end position="286"/>
    </location>
</feature>
<evidence type="ECO:0000256" key="2">
    <source>
        <dbReference type="ARBA" id="ARBA00022737"/>
    </source>
</evidence>
<keyword evidence="2" id="KW-0677">Repeat</keyword>
<dbReference type="CDD" id="cd03135">
    <property type="entry name" value="GATase1_DJ-1"/>
    <property type="match status" value="1"/>
</dbReference>
<feature type="region of interest" description="Disordered" evidence="3">
    <location>
        <begin position="81"/>
        <end position="107"/>
    </location>
</feature>
<comment type="similarity">
    <text evidence="1">Belongs to the peptidase C56 family.</text>
</comment>
<protein>
    <recommendedName>
        <fullName evidence="4">DJ-1/PfpI domain-containing protein</fullName>
    </recommendedName>
</protein>
<reference evidence="5 6" key="1">
    <citation type="journal article" date="2015" name="Genome Biol. Evol.">
        <title>Comparative Genomics of a Bacterivorous Green Alga Reveals Evolutionary Causalities and Consequences of Phago-Mixotrophic Mode of Nutrition.</title>
        <authorList>
            <person name="Burns J.A."/>
            <person name="Paasch A."/>
            <person name="Narechania A."/>
            <person name="Kim E."/>
        </authorList>
    </citation>
    <scope>NUCLEOTIDE SEQUENCE [LARGE SCALE GENOMIC DNA]</scope>
    <source>
        <strain evidence="5 6">PLY_AMNH</strain>
    </source>
</reference>
<dbReference type="SUPFAM" id="SSF52317">
    <property type="entry name" value="Class I glutamine amidotransferase-like"/>
    <property type="match status" value="1"/>
</dbReference>
<dbReference type="Proteomes" id="UP001190700">
    <property type="component" value="Unassembled WGS sequence"/>
</dbReference>
<proteinExistence type="inferred from homology"/>
<dbReference type="GO" id="GO:1903189">
    <property type="term" value="P:glyoxal metabolic process"/>
    <property type="evidence" value="ECO:0007669"/>
    <property type="project" value="TreeGrafter"/>
</dbReference>
<comment type="caution">
    <text evidence="5">The sequence shown here is derived from an EMBL/GenBank/DDBJ whole genome shotgun (WGS) entry which is preliminary data.</text>
</comment>
<dbReference type="AlphaFoldDB" id="A0AAE0C039"/>
<dbReference type="InterPro" id="IPR002818">
    <property type="entry name" value="DJ-1/PfpI"/>
</dbReference>
<dbReference type="PANTHER" id="PTHR48094">
    <property type="entry name" value="PROTEIN/NUCLEIC ACID DEGLYCASE DJ-1-RELATED"/>
    <property type="match status" value="1"/>
</dbReference>
<gene>
    <name evidence="5" type="ORF">CYMTET_45099</name>
</gene>
<dbReference type="Gene3D" id="3.40.50.880">
    <property type="match status" value="1"/>
</dbReference>
<dbReference type="FunFam" id="3.40.50.880:FF:000015">
    <property type="entry name" value="Protein DJ-1 homolog C"/>
    <property type="match status" value="1"/>
</dbReference>
<organism evidence="5 6">
    <name type="scientific">Cymbomonas tetramitiformis</name>
    <dbReference type="NCBI Taxonomy" id="36881"/>
    <lineage>
        <taxon>Eukaryota</taxon>
        <taxon>Viridiplantae</taxon>
        <taxon>Chlorophyta</taxon>
        <taxon>Pyramimonadophyceae</taxon>
        <taxon>Pyramimonadales</taxon>
        <taxon>Pyramimonadaceae</taxon>
        <taxon>Cymbomonas</taxon>
    </lineage>
</organism>
<evidence type="ECO:0000256" key="3">
    <source>
        <dbReference type="SAM" id="MobiDB-lite"/>
    </source>
</evidence>
<dbReference type="InterPro" id="IPR029062">
    <property type="entry name" value="Class_I_gatase-like"/>
</dbReference>
<dbReference type="PANTHER" id="PTHR48094:SF12">
    <property type="entry name" value="PARKINSON DISEASE PROTEIN 7 HOMOLOG"/>
    <property type="match status" value="1"/>
</dbReference>
<dbReference type="EMBL" id="LGRX02030769">
    <property type="protein sequence ID" value="KAK3245324.1"/>
    <property type="molecule type" value="Genomic_DNA"/>
</dbReference>
<evidence type="ECO:0000256" key="1">
    <source>
        <dbReference type="ARBA" id="ARBA00008542"/>
    </source>
</evidence>
<dbReference type="Pfam" id="PF01965">
    <property type="entry name" value="DJ-1_PfpI"/>
    <property type="match status" value="1"/>
</dbReference>
<keyword evidence="6" id="KW-1185">Reference proteome</keyword>
<accession>A0AAE0C039</accession>
<evidence type="ECO:0000259" key="4">
    <source>
        <dbReference type="Pfam" id="PF01965"/>
    </source>
</evidence>
<evidence type="ECO:0000313" key="5">
    <source>
        <dbReference type="EMBL" id="KAK3245324.1"/>
    </source>
</evidence>
<name>A0AAE0C039_9CHLO</name>
<dbReference type="InterPro" id="IPR050325">
    <property type="entry name" value="Prot/Nucl_acid_deglycase"/>
</dbReference>
<sequence>MEGEHKLYTQLHKNISEIFLTYCSLNPQRNLPPSRTAPDARHQHMLWKGCGAQQLRRGYPKESLQSSASFRQNLAGALSYARSRRSKQPRAAGSNTSASAADEESPKRVLVPIADGSEEIEAVTVIDVLRRAGAEVIVASVEFTDVTQAESRLECVMSRGVKLVADVGIKEVVGRGKPTFDLIAVPGGMPGAERIRDCIPLDATLRIQADSKRLFAAICAAPAVIFEPKGLLEGYAATAHPAFVDELGGSLEEKSIYAEARVVADGQCITSRGPGTSLEWSLCLVEKLFGPEKAAEVAGPMVVQPANRAALKALEWTLTK</sequence>
<dbReference type="InterPro" id="IPR006287">
    <property type="entry name" value="DJ-1"/>
</dbReference>
<dbReference type="NCBIfam" id="TIGR01383">
    <property type="entry name" value="not_thiJ"/>
    <property type="match status" value="1"/>
</dbReference>